<reference evidence="1" key="2">
    <citation type="journal article" date="2021" name="Genomics">
        <title>Comparative analysis of mitochondrial genomes of Nirvanini and Evacanthini (Hemiptera: Cicadellidae) reveals an explicit evolutionary relationship.</title>
        <authorList>
            <person name="Du Y."/>
            <person name="Liang Z."/>
            <person name="Dietrich C.H."/>
            <person name="Dai W."/>
        </authorList>
    </citation>
    <scope>NUCLEOTIDE SEQUENCE</scope>
</reference>
<protein>
    <submittedName>
        <fullName evidence="1">Uncharacterized protein</fullName>
    </submittedName>
</protein>
<dbReference type="EMBL" id="MN240357">
    <property type="protein sequence ID" value="QVY58258.1"/>
    <property type="molecule type" value="Genomic_DNA"/>
</dbReference>
<keyword evidence="1" id="KW-0934">Plastid</keyword>
<organism evidence="1">
    <name type="scientific">Eucheuma denticulatum</name>
    <dbReference type="NCBI Taxonomy" id="305493"/>
    <lineage>
        <taxon>Eukaryota</taxon>
        <taxon>Rhodophyta</taxon>
        <taxon>Florideophyceae</taxon>
        <taxon>Rhodymeniophycidae</taxon>
        <taxon>Gigartinales</taxon>
        <taxon>Solieriaceae</taxon>
        <taxon>Eucheuma</taxon>
    </lineage>
</organism>
<evidence type="ECO:0000313" key="1">
    <source>
        <dbReference type="EMBL" id="QVY58258.1"/>
    </source>
</evidence>
<reference evidence="1" key="1">
    <citation type="submission" date="2019-07" db="EMBL/GenBank/DDBJ databases">
        <authorList>
            <person name="Zhang J."/>
            <person name="Liu T."/>
        </authorList>
    </citation>
    <scope>NUCLEOTIDE SEQUENCE</scope>
</reference>
<name>A0A8E7PGS0_9FLOR</name>
<dbReference type="AlphaFoldDB" id="A0A8E7PGS0"/>
<proteinExistence type="predicted"/>
<geneLocation type="plastid" evidence="1"/>
<sequence>MQDLNNILENDDYVNDELSMETPIGWSSVCFDQTINYYIECNSINTHEMYDIDSK</sequence>
<accession>A0A8E7PGS0</accession>
<gene>
    <name evidence="1" type="primary">ORF55</name>
</gene>